<reference evidence="1" key="1">
    <citation type="submission" date="2018-02" db="EMBL/GenBank/DDBJ databases">
        <title>Rhizophora mucronata_Transcriptome.</title>
        <authorList>
            <person name="Meera S.P."/>
            <person name="Sreeshan A."/>
            <person name="Augustine A."/>
        </authorList>
    </citation>
    <scope>NUCLEOTIDE SEQUENCE</scope>
    <source>
        <tissue evidence="1">Leaf</tissue>
    </source>
</reference>
<protein>
    <submittedName>
        <fullName evidence="1">Uncharacterized protein</fullName>
    </submittedName>
</protein>
<evidence type="ECO:0000313" key="1">
    <source>
        <dbReference type="EMBL" id="MBX51163.1"/>
    </source>
</evidence>
<name>A0A2P2P932_RHIMU</name>
<sequence length="13" mass="1546">MAILALLFPMHCW</sequence>
<organism evidence="1">
    <name type="scientific">Rhizophora mucronata</name>
    <name type="common">Asiatic mangrove</name>
    <dbReference type="NCBI Taxonomy" id="61149"/>
    <lineage>
        <taxon>Eukaryota</taxon>
        <taxon>Viridiplantae</taxon>
        <taxon>Streptophyta</taxon>
        <taxon>Embryophyta</taxon>
        <taxon>Tracheophyta</taxon>
        <taxon>Spermatophyta</taxon>
        <taxon>Magnoliopsida</taxon>
        <taxon>eudicotyledons</taxon>
        <taxon>Gunneridae</taxon>
        <taxon>Pentapetalae</taxon>
        <taxon>rosids</taxon>
        <taxon>fabids</taxon>
        <taxon>Malpighiales</taxon>
        <taxon>Rhizophoraceae</taxon>
        <taxon>Rhizophora</taxon>
    </lineage>
</organism>
<dbReference type="EMBL" id="GGEC01070679">
    <property type="protein sequence ID" value="MBX51163.1"/>
    <property type="molecule type" value="Transcribed_RNA"/>
</dbReference>
<proteinExistence type="predicted"/>
<accession>A0A2P2P932</accession>